<dbReference type="PROSITE" id="PS00137">
    <property type="entry name" value="SUBTILASE_HIS"/>
    <property type="match status" value="1"/>
</dbReference>
<dbReference type="InterPro" id="IPR051048">
    <property type="entry name" value="Peptidase_S8/S53_subtilisin"/>
</dbReference>
<reference evidence="10" key="1">
    <citation type="submission" date="2022-07" db="EMBL/GenBank/DDBJ databases">
        <title>Description and genome-wide analysis of Profundicola chukchiensis gen. nov., sp. nov., marine bacteria isolated from bottom sediments of the Chukchi Sea.</title>
        <authorList>
            <person name="Romanenko L."/>
            <person name="Otstavnykh N."/>
            <person name="Kurilenko V."/>
            <person name="Eremeev V."/>
            <person name="Velansky P."/>
            <person name="Mikhailov V."/>
            <person name="Isaeva M."/>
        </authorList>
    </citation>
    <scope>NUCLEOTIDE SEQUENCE</scope>
    <source>
        <strain evidence="10">KMM 9713</strain>
    </source>
</reference>
<evidence type="ECO:0000256" key="2">
    <source>
        <dbReference type="ARBA" id="ARBA00022670"/>
    </source>
</evidence>
<dbReference type="InterPro" id="IPR036852">
    <property type="entry name" value="Peptidase_S8/S53_dom_sf"/>
</dbReference>
<keyword evidence="7" id="KW-0175">Coiled coil</keyword>
<dbReference type="InterPro" id="IPR023827">
    <property type="entry name" value="Peptidase_S8_Asp-AS"/>
</dbReference>
<dbReference type="Proteomes" id="UP001152599">
    <property type="component" value="Unassembled WGS sequence"/>
</dbReference>
<keyword evidence="8" id="KW-0732">Signal</keyword>
<keyword evidence="3 5" id="KW-0378">Hydrolase</keyword>
<feature type="chain" id="PRO_5040879405" evidence="8">
    <location>
        <begin position="20"/>
        <end position="542"/>
    </location>
</feature>
<evidence type="ECO:0000256" key="7">
    <source>
        <dbReference type="SAM" id="Coils"/>
    </source>
</evidence>
<dbReference type="PANTHER" id="PTHR43399">
    <property type="entry name" value="SUBTILISIN-RELATED"/>
    <property type="match status" value="1"/>
</dbReference>
<evidence type="ECO:0000256" key="5">
    <source>
        <dbReference type="PROSITE-ProRule" id="PRU01240"/>
    </source>
</evidence>
<dbReference type="EMBL" id="JANCMU010000005">
    <property type="protein sequence ID" value="MDG4946625.1"/>
    <property type="molecule type" value="Genomic_DNA"/>
</dbReference>
<sequence>MKKITLSLAMVGAFFFAHAQEVDKPSDEELAKRNWFHANFATDSIYGTASTAAYEYAESKGLKPSPVIVAVIDSGVEITHEDLKNVLWTNKDEIPGNGIDDDKNGYIDDIHGWNFIGGADGSHVNEDQLEVTRLVKKGMDMFETPDEFTNETNKKKYPKKYEEYKMMKIEVEEALAKAKATVANYEMQIEGMLNMFQAFSDEYGADKEITVNDLKAFNSSNEQVMALKNSFMMAAGTEKAGEVFGQTPAQMLADLQEQLKDDKALKYYKGQMNHHYNVDFDSRHIVGDNYEDKTEKYYGNADVDGPDSFHGSHVAGIIGAEYGNGLGIDGVARNVQIMAVRSVPDGDERDKDIANSIRYAVDNGAKILNMSFGKAYSPEKELVWDAIKYATDKGVLMVHAAGNDNKDIDVESNFPTNYRDGKEWSNSWLTVGASSRYNDKIKASFSNFGEKQVDIFGPGVEIYSTVPKNTYDWAQGTSMAAPAVAGVAALVWSYYPRLTASELRTILIESGNAHPALEGMSINAKVVDALKALKMAETYAKK</sequence>
<feature type="active site" description="Charge relay system" evidence="5">
    <location>
        <position position="478"/>
    </location>
</feature>
<dbReference type="Pfam" id="PF00082">
    <property type="entry name" value="Peptidase_S8"/>
    <property type="match status" value="1"/>
</dbReference>
<evidence type="ECO:0000313" key="10">
    <source>
        <dbReference type="EMBL" id="MDG4946625.1"/>
    </source>
</evidence>
<feature type="active site" description="Charge relay system" evidence="5">
    <location>
        <position position="310"/>
    </location>
</feature>
<keyword evidence="2 5" id="KW-0645">Protease</keyword>
<feature type="domain" description="Peptidase S8/S53" evidence="9">
    <location>
        <begin position="67"/>
        <end position="511"/>
    </location>
</feature>
<dbReference type="Gene3D" id="3.40.50.200">
    <property type="entry name" value="Peptidase S8/S53 domain"/>
    <property type="match status" value="2"/>
</dbReference>
<evidence type="ECO:0000256" key="6">
    <source>
        <dbReference type="RuleBase" id="RU003355"/>
    </source>
</evidence>
<name>A0A9X4N0Q3_9FLAO</name>
<dbReference type="AlphaFoldDB" id="A0A9X4N0Q3"/>
<evidence type="ECO:0000259" key="9">
    <source>
        <dbReference type="Pfam" id="PF00082"/>
    </source>
</evidence>
<dbReference type="PROSITE" id="PS00138">
    <property type="entry name" value="SUBTILASE_SER"/>
    <property type="match status" value="1"/>
</dbReference>
<organism evidence="10 11">
    <name type="scientific">Profundicola chukchiensis</name>
    <dbReference type="NCBI Taxonomy" id="2961959"/>
    <lineage>
        <taxon>Bacteria</taxon>
        <taxon>Pseudomonadati</taxon>
        <taxon>Bacteroidota</taxon>
        <taxon>Flavobacteriia</taxon>
        <taxon>Flavobacteriales</taxon>
        <taxon>Weeksellaceae</taxon>
        <taxon>Profundicola</taxon>
    </lineage>
</organism>
<proteinExistence type="inferred from homology"/>
<dbReference type="InterPro" id="IPR000209">
    <property type="entry name" value="Peptidase_S8/S53_dom"/>
</dbReference>
<dbReference type="PANTHER" id="PTHR43399:SF4">
    <property type="entry name" value="CELL WALL-ASSOCIATED PROTEASE"/>
    <property type="match status" value="1"/>
</dbReference>
<dbReference type="PROSITE" id="PS51892">
    <property type="entry name" value="SUBTILASE"/>
    <property type="match status" value="1"/>
</dbReference>
<feature type="active site" description="Charge relay system" evidence="5">
    <location>
        <position position="73"/>
    </location>
</feature>
<protein>
    <submittedName>
        <fullName evidence="10">S8 family serine peptidase</fullName>
    </submittedName>
</protein>
<feature type="signal peptide" evidence="8">
    <location>
        <begin position="1"/>
        <end position="19"/>
    </location>
</feature>
<evidence type="ECO:0000256" key="8">
    <source>
        <dbReference type="SAM" id="SignalP"/>
    </source>
</evidence>
<feature type="coiled-coil region" evidence="7">
    <location>
        <begin position="161"/>
        <end position="195"/>
    </location>
</feature>
<dbReference type="InterPro" id="IPR022398">
    <property type="entry name" value="Peptidase_S8_His-AS"/>
</dbReference>
<evidence type="ECO:0000313" key="11">
    <source>
        <dbReference type="Proteomes" id="UP001152599"/>
    </source>
</evidence>
<keyword evidence="4 5" id="KW-0720">Serine protease</keyword>
<dbReference type="GO" id="GO:0004252">
    <property type="term" value="F:serine-type endopeptidase activity"/>
    <property type="evidence" value="ECO:0007669"/>
    <property type="project" value="UniProtKB-UniRule"/>
</dbReference>
<comment type="similarity">
    <text evidence="1 5 6">Belongs to the peptidase S8 family.</text>
</comment>
<dbReference type="RefSeq" id="WP_304420979.1">
    <property type="nucleotide sequence ID" value="NZ_JANCMU010000005.1"/>
</dbReference>
<evidence type="ECO:0000256" key="4">
    <source>
        <dbReference type="ARBA" id="ARBA00022825"/>
    </source>
</evidence>
<dbReference type="InterPro" id="IPR015500">
    <property type="entry name" value="Peptidase_S8_subtilisin-rel"/>
</dbReference>
<dbReference type="InterPro" id="IPR023828">
    <property type="entry name" value="Peptidase_S8_Ser-AS"/>
</dbReference>
<gene>
    <name evidence="10" type="ORF">NMK71_09375</name>
</gene>
<keyword evidence="11" id="KW-1185">Reference proteome</keyword>
<dbReference type="SUPFAM" id="SSF52743">
    <property type="entry name" value="Subtilisin-like"/>
    <property type="match status" value="1"/>
</dbReference>
<dbReference type="PRINTS" id="PR00723">
    <property type="entry name" value="SUBTILISIN"/>
</dbReference>
<dbReference type="PROSITE" id="PS00136">
    <property type="entry name" value="SUBTILASE_ASP"/>
    <property type="match status" value="1"/>
</dbReference>
<accession>A0A9X4N0Q3</accession>
<evidence type="ECO:0000256" key="3">
    <source>
        <dbReference type="ARBA" id="ARBA00022801"/>
    </source>
</evidence>
<evidence type="ECO:0000256" key="1">
    <source>
        <dbReference type="ARBA" id="ARBA00011073"/>
    </source>
</evidence>
<comment type="caution">
    <text evidence="10">The sequence shown here is derived from an EMBL/GenBank/DDBJ whole genome shotgun (WGS) entry which is preliminary data.</text>
</comment>
<dbReference type="GO" id="GO:0006508">
    <property type="term" value="P:proteolysis"/>
    <property type="evidence" value="ECO:0007669"/>
    <property type="project" value="UniProtKB-KW"/>
</dbReference>